<evidence type="ECO:0000256" key="7">
    <source>
        <dbReference type="ARBA" id="ARBA00038032"/>
    </source>
</evidence>
<evidence type="ECO:0000256" key="5">
    <source>
        <dbReference type="ARBA" id="ARBA00022989"/>
    </source>
</evidence>
<evidence type="ECO:0000313" key="11">
    <source>
        <dbReference type="Proteomes" id="UP000547011"/>
    </source>
</evidence>
<evidence type="ECO:0000256" key="9">
    <source>
        <dbReference type="SAM" id="Phobius"/>
    </source>
</evidence>
<evidence type="ECO:0000256" key="8">
    <source>
        <dbReference type="RuleBase" id="RU003942"/>
    </source>
</evidence>
<dbReference type="FunFam" id="1.10.3730.20:FF:000001">
    <property type="entry name" value="Quaternary ammonium compound resistance transporter SugE"/>
    <property type="match status" value="1"/>
</dbReference>
<name>A0A7W6INV6_9HYPH</name>
<evidence type="ECO:0000313" key="10">
    <source>
        <dbReference type="EMBL" id="MBB4052566.1"/>
    </source>
</evidence>
<sequence length="110" mass="11585">MPNYAFLAIAIVAEVIGTSALKASEGFSNLLPSILVVVGYGVAFYCLSMTLRTLPVGIAYAVWSGAGIVLVSLLGWMLYGQKLDLWAMLGIGLIIAGVLILNLLSKSTVH</sequence>
<evidence type="ECO:0000256" key="4">
    <source>
        <dbReference type="ARBA" id="ARBA00022692"/>
    </source>
</evidence>
<dbReference type="GO" id="GO:1990961">
    <property type="term" value="P:xenobiotic detoxification by transmembrane export across the plasma membrane"/>
    <property type="evidence" value="ECO:0007669"/>
    <property type="project" value="UniProtKB-ARBA"/>
</dbReference>
<dbReference type="GO" id="GO:0015220">
    <property type="term" value="F:choline transmembrane transporter activity"/>
    <property type="evidence" value="ECO:0007669"/>
    <property type="project" value="TreeGrafter"/>
</dbReference>
<dbReference type="Proteomes" id="UP000547011">
    <property type="component" value="Unassembled WGS sequence"/>
</dbReference>
<comment type="similarity">
    <text evidence="7 8">Belongs to the drug/metabolite transporter (DMT) superfamily. Small multidrug resistance (SMR) (TC 2.A.7.1) family.</text>
</comment>
<dbReference type="PANTHER" id="PTHR30561:SF1">
    <property type="entry name" value="MULTIDRUG TRANSPORTER EMRE"/>
    <property type="match status" value="1"/>
</dbReference>
<keyword evidence="5 9" id="KW-1133">Transmembrane helix</keyword>
<comment type="caution">
    <text evidence="10">The sequence shown here is derived from an EMBL/GenBank/DDBJ whole genome shotgun (WGS) entry which is preliminary data.</text>
</comment>
<gene>
    <name evidence="10" type="ORF">GGR20_002214</name>
</gene>
<dbReference type="AlphaFoldDB" id="A0A7W6INV6"/>
<reference evidence="10 11" key="1">
    <citation type="submission" date="2020-08" db="EMBL/GenBank/DDBJ databases">
        <title>Genomic Encyclopedia of Type Strains, Phase IV (KMG-IV): sequencing the most valuable type-strain genomes for metagenomic binning, comparative biology and taxonomic classification.</title>
        <authorList>
            <person name="Goeker M."/>
        </authorList>
    </citation>
    <scope>NUCLEOTIDE SEQUENCE [LARGE SCALE GENOMIC DNA]</scope>
    <source>
        <strain evidence="10 11">DSM 23447</strain>
    </source>
</reference>
<feature type="transmembrane region" description="Helical" evidence="9">
    <location>
        <begin position="30"/>
        <end position="51"/>
    </location>
</feature>
<keyword evidence="11" id="KW-1185">Reference proteome</keyword>
<dbReference type="RefSeq" id="WP_183311283.1">
    <property type="nucleotide sequence ID" value="NZ_JACIEW010000005.1"/>
</dbReference>
<keyword evidence="4 8" id="KW-0812">Transmembrane</keyword>
<evidence type="ECO:0000256" key="2">
    <source>
        <dbReference type="ARBA" id="ARBA00022448"/>
    </source>
</evidence>
<keyword evidence="2" id="KW-0813">Transport</keyword>
<dbReference type="GO" id="GO:0005886">
    <property type="term" value="C:plasma membrane"/>
    <property type="evidence" value="ECO:0007669"/>
    <property type="project" value="UniProtKB-SubCell"/>
</dbReference>
<dbReference type="GO" id="GO:0031460">
    <property type="term" value="P:glycine betaine transport"/>
    <property type="evidence" value="ECO:0007669"/>
    <property type="project" value="TreeGrafter"/>
</dbReference>
<organism evidence="10 11">
    <name type="scientific">Devosia subaequoris</name>
    <dbReference type="NCBI Taxonomy" id="395930"/>
    <lineage>
        <taxon>Bacteria</taxon>
        <taxon>Pseudomonadati</taxon>
        <taxon>Pseudomonadota</taxon>
        <taxon>Alphaproteobacteria</taxon>
        <taxon>Hyphomicrobiales</taxon>
        <taxon>Devosiaceae</taxon>
        <taxon>Devosia</taxon>
    </lineage>
</organism>
<feature type="transmembrane region" description="Helical" evidence="9">
    <location>
        <begin position="58"/>
        <end position="79"/>
    </location>
</feature>
<keyword evidence="3" id="KW-1003">Cell membrane</keyword>
<dbReference type="GO" id="GO:0015199">
    <property type="term" value="F:amino-acid betaine transmembrane transporter activity"/>
    <property type="evidence" value="ECO:0007669"/>
    <property type="project" value="TreeGrafter"/>
</dbReference>
<dbReference type="SUPFAM" id="SSF103481">
    <property type="entry name" value="Multidrug resistance efflux transporter EmrE"/>
    <property type="match status" value="1"/>
</dbReference>
<keyword evidence="6 9" id="KW-0472">Membrane</keyword>
<feature type="transmembrane region" description="Helical" evidence="9">
    <location>
        <begin position="85"/>
        <end position="104"/>
    </location>
</feature>
<accession>A0A7W6INV6</accession>
<dbReference type="InterPro" id="IPR045324">
    <property type="entry name" value="Small_multidrug_res"/>
</dbReference>
<proteinExistence type="inferred from homology"/>
<dbReference type="GO" id="GO:0015297">
    <property type="term" value="F:antiporter activity"/>
    <property type="evidence" value="ECO:0007669"/>
    <property type="project" value="TreeGrafter"/>
</dbReference>
<protein>
    <submittedName>
        <fullName evidence="10">Small multidrug resistance pump</fullName>
    </submittedName>
</protein>
<dbReference type="Pfam" id="PF00893">
    <property type="entry name" value="Multi_Drug_Res"/>
    <property type="match status" value="1"/>
</dbReference>
<evidence type="ECO:0000256" key="3">
    <source>
        <dbReference type="ARBA" id="ARBA00022475"/>
    </source>
</evidence>
<comment type="subcellular location">
    <subcellularLocation>
        <location evidence="1 8">Cell membrane</location>
        <topology evidence="1 8">Multi-pass membrane protein</topology>
    </subcellularLocation>
</comment>
<evidence type="ECO:0000256" key="1">
    <source>
        <dbReference type="ARBA" id="ARBA00004651"/>
    </source>
</evidence>
<dbReference type="EMBL" id="JACIEW010000005">
    <property type="protein sequence ID" value="MBB4052566.1"/>
    <property type="molecule type" value="Genomic_DNA"/>
</dbReference>
<dbReference type="InterPro" id="IPR000390">
    <property type="entry name" value="Small_drug/metabolite_transptr"/>
</dbReference>
<dbReference type="Gene3D" id="1.10.3730.20">
    <property type="match status" value="1"/>
</dbReference>
<evidence type="ECO:0000256" key="6">
    <source>
        <dbReference type="ARBA" id="ARBA00023136"/>
    </source>
</evidence>
<dbReference type="PANTHER" id="PTHR30561">
    <property type="entry name" value="SMR FAMILY PROTON-DEPENDENT DRUG EFFLUX TRANSPORTER SUGE"/>
    <property type="match status" value="1"/>
</dbReference>
<dbReference type="InterPro" id="IPR037185">
    <property type="entry name" value="EmrE-like"/>
</dbReference>